<dbReference type="Proteomes" id="UP000033497">
    <property type="component" value="Unassembled WGS sequence"/>
</dbReference>
<accession>A0ABR5DFQ6</accession>
<name>A0ABR5DFQ6_9FLAO</name>
<dbReference type="RefSeq" id="WP_131459927.1">
    <property type="nucleotide sequence ID" value="NZ_JSVU01000010.1"/>
</dbReference>
<organism evidence="1 2">
    <name type="scientific">Aequorivita vladivostokensis</name>
    <dbReference type="NCBI Taxonomy" id="171194"/>
    <lineage>
        <taxon>Bacteria</taxon>
        <taxon>Pseudomonadati</taxon>
        <taxon>Bacteroidota</taxon>
        <taxon>Flavobacteriia</taxon>
        <taxon>Flavobacteriales</taxon>
        <taxon>Flavobacteriaceae</taxon>
        <taxon>Aequorivita</taxon>
    </lineage>
</organism>
<evidence type="ECO:0000313" key="2">
    <source>
        <dbReference type="Proteomes" id="UP000033497"/>
    </source>
</evidence>
<proteinExistence type="predicted"/>
<evidence type="ECO:0000313" key="1">
    <source>
        <dbReference type="EMBL" id="KJJ37586.1"/>
    </source>
</evidence>
<protein>
    <submittedName>
        <fullName evidence="1">Uncharacterized protein</fullName>
    </submittedName>
</protein>
<dbReference type="EMBL" id="JSVU01000010">
    <property type="protein sequence ID" value="KJJ37586.1"/>
    <property type="molecule type" value="Genomic_DNA"/>
</dbReference>
<reference evidence="1 2" key="1">
    <citation type="submission" date="2014-10" db="EMBL/GenBank/DDBJ databases">
        <title>Genome sequencing of Vitellibacter vladivostokensis KMM 3516.</title>
        <authorList>
            <person name="Thevarajoo S."/>
            <person name="Selvaratnam C."/>
            <person name="Goh K.M."/>
            <person name="Chong C.S."/>
        </authorList>
    </citation>
    <scope>NUCLEOTIDE SEQUENCE [LARGE SCALE GENOMIC DNA]</scope>
    <source>
        <strain evidence="1 2">KMM 3516</strain>
    </source>
</reference>
<gene>
    <name evidence="1" type="ORF">MB09_13675</name>
</gene>
<comment type="caution">
    <text evidence="1">The sequence shown here is derived from an EMBL/GenBank/DDBJ whole genome shotgun (WGS) entry which is preliminary data.</text>
</comment>
<sequence length="194" mass="23346">MKNILAIIFSTIFLSSYSQIDIPHTKSGIEFEKLLEKRDTLRIIKHIRKFDSDFSSNWKLNKIETKAEIDHFKFGYNIEWIKKKSDTIIYRTYTFDIDGNYYYGFEQRELNDKVISRGGIEIENGTLKYIRQFYPERKKNILSVGAYEFELYKKGKLISIYRTRYLNHFHMLTEEKNKDEVELIYGIDFLNVKE</sequence>
<keyword evidence="2" id="KW-1185">Reference proteome</keyword>